<feature type="non-terminal residue" evidence="1">
    <location>
        <position position="1"/>
    </location>
</feature>
<proteinExistence type="predicted"/>
<evidence type="ECO:0000313" key="1">
    <source>
        <dbReference type="EMBL" id="KKK66051.1"/>
    </source>
</evidence>
<reference evidence="1" key="1">
    <citation type="journal article" date="2015" name="Nature">
        <title>Complex archaea that bridge the gap between prokaryotes and eukaryotes.</title>
        <authorList>
            <person name="Spang A."/>
            <person name="Saw J.H."/>
            <person name="Jorgensen S.L."/>
            <person name="Zaremba-Niedzwiedzka K."/>
            <person name="Martijn J."/>
            <person name="Lind A.E."/>
            <person name="van Eijk R."/>
            <person name="Schleper C."/>
            <person name="Guy L."/>
            <person name="Ettema T.J."/>
        </authorList>
    </citation>
    <scope>NUCLEOTIDE SEQUENCE</scope>
</reference>
<dbReference type="AlphaFoldDB" id="A0A0F9A1H2"/>
<evidence type="ECO:0008006" key="2">
    <source>
        <dbReference type="Google" id="ProtNLM"/>
    </source>
</evidence>
<accession>A0A0F9A1H2</accession>
<dbReference type="SUPFAM" id="SSF56731">
    <property type="entry name" value="DNA primase core"/>
    <property type="match status" value="1"/>
</dbReference>
<comment type="caution">
    <text evidence="1">The sequence shown here is derived from an EMBL/GenBank/DDBJ whole genome shotgun (WGS) entry which is preliminary data.</text>
</comment>
<dbReference type="EMBL" id="LAZR01060266">
    <property type="protein sequence ID" value="KKK66051.1"/>
    <property type="molecule type" value="Genomic_DNA"/>
</dbReference>
<organism evidence="1">
    <name type="scientific">marine sediment metagenome</name>
    <dbReference type="NCBI Taxonomy" id="412755"/>
    <lineage>
        <taxon>unclassified sequences</taxon>
        <taxon>metagenomes</taxon>
        <taxon>ecological metagenomes</taxon>
    </lineage>
</organism>
<sequence>ITFTRAVVRLEQFQGVDYIRKEQQHIAFRYQSILPENFQLIENAKTPNLVGEWLWSRGFPTSICQEYELGYVEWGEYQLRLIVPIYLDGEVVSFQSVDLTGQADVKYKGCPNDRSHIPLKHTLYGIDDVGDQVIIVEGITDKWRMGKNAVALFGKKWTPEQIDLLIRKAKDKTIKICLDGDAEQEAYNLYAKIQGVCRDVMIILLEYGEDPDGLRPDIIRKIIEA</sequence>
<dbReference type="Gene3D" id="3.40.1360.10">
    <property type="match status" value="1"/>
</dbReference>
<name>A0A0F9A1H2_9ZZZZ</name>
<gene>
    <name evidence="1" type="ORF">LCGC14_2967990</name>
</gene>
<protein>
    <recommendedName>
        <fullName evidence="2">Toprim domain-containing protein</fullName>
    </recommendedName>
</protein>